<feature type="compositionally biased region" description="Polar residues" evidence="1">
    <location>
        <begin position="1005"/>
        <end position="1017"/>
    </location>
</feature>
<sequence length="1017" mass="113830">MFSYSRKFTVTAETLTNITNHYAAPSLPSDFRMIPMGDIDLRHEIRMDKYTGVAYFQRQRACVRRMHSAKAIIAGQKSRVTVVIYQGNDAELEWRREIAKYMALRHPNIVQICGAASTGGIHAMLFNDDLIPVQEILDRHRDSHFSTVYIHACYNQDFTVLNVVDFSVVPIPDLSQEAFKYIHSEFQQGLGLWGYTLWIRHSTGRLCTELTPTDDTSPISVNPSKFPNLSRIYPFGAEAVTAFINSLTLAEYHRICSVNLRQYRCFDISASTIMSLGAVFRCSSDLFEDSTEIAFLPSVQLHCLYHCTISGEGTRDVMPEGWTRLRSADVFNNTLSIGLFTHRDTWLSQANHIFRCLNIRSNHAEYVALHQIDFRLMILEPRGDPPMGFLFLCPKEDFRTGPSSFCWPAFPAYWSFDPFGVDRLSSEDAAWLRFPAFELTINADGLYWDSRVYEGLRQFHEAKGFGPYSQDVARHMGYPLYELSSQADTPFAYEDCESEYPPTSACDDFNVDAESSHNQEIVHDPAGGAGGSEHMDISHCESHEASESTPRATQAHATSTLQEDIPEPTLSWSFRCLMATQLALILFLALSRAAALPVVLALAPLPLPLELPVASVVAAPEAPEWPGYTRWIRHSTGRLCTELTPAHDNLKVWVNPPELPSLSGMYPLNAGAEIIMTFIDSLTLEHYHHICYHNLSQYRRFDLSTSTTMNVGAVFRCSSNALKNSVEITFLSNGEAPHLGDWTMSGGDAGEVMPNGRTCFKSGDVFNSTLFIPLYTDWGTLCNSWLSQANDIFCCLHITSNFEDYVIVDGIRFDLDISETTRDPPEGFLFLCPLSDFRIGDSSFPPEEATQLGFLSFELTTKASGMYWDANVYEGLRQFHKAKGFDPYSQEVARHLGLPFFRLSSERDGPPWTYVNSDDNDFDADIDSDCNSAYTDEYESEYPPTSACDDSGASKPSPLYPWINGKLTDPDVEAESLYSEEDVHDPAGANCGSAHTDISDYQGHDASQSTSGAPSGP</sequence>
<feature type="compositionally biased region" description="Polar residues" evidence="1">
    <location>
        <begin position="547"/>
        <end position="562"/>
    </location>
</feature>
<dbReference type="EMBL" id="JACAZH010000030">
    <property type="protein sequence ID" value="KAF7340642.1"/>
    <property type="molecule type" value="Genomic_DNA"/>
</dbReference>
<reference evidence="2" key="1">
    <citation type="submission" date="2020-05" db="EMBL/GenBank/DDBJ databases">
        <title>Mycena genomes resolve the evolution of fungal bioluminescence.</title>
        <authorList>
            <person name="Tsai I.J."/>
        </authorList>
    </citation>
    <scope>NUCLEOTIDE SEQUENCE</scope>
    <source>
        <strain evidence="2">160909Yilan</strain>
    </source>
</reference>
<accession>A0A8H6XHK2</accession>
<organism evidence="2 3">
    <name type="scientific">Mycena sanguinolenta</name>
    <dbReference type="NCBI Taxonomy" id="230812"/>
    <lineage>
        <taxon>Eukaryota</taxon>
        <taxon>Fungi</taxon>
        <taxon>Dikarya</taxon>
        <taxon>Basidiomycota</taxon>
        <taxon>Agaricomycotina</taxon>
        <taxon>Agaricomycetes</taxon>
        <taxon>Agaricomycetidae</taxon>
        <taxon>Agaricales</taxon>
        <taxon>Marasmiineae</taxon>
        <taxon>Mycenaceae</taxon>
        <taxon>Mycena</taxon>
    </lineage>
</organism>
<evidence type="ECO:0000313" key="3">
    <source>
        <dbReference type="Proteomes" id="UP000623467"/>
    </source>
</evidence>
<feature type="compositionally biased region" description="Acidic residues" evidence="1">
    <location>
        <begin position="973"/>
        <end position="983"/>
    </location>
</feature>
<dbReference type="Proteomes" id="UP000623467">
    <property type="component" value="Unassembled WGS sequence"/>
</dbReference>
<gene>
    <name evidence="2" type="ORF">MSAN_02136100</name>
</gene>
<protein>
    <recommendedName>
        <fullName evidence="4">Protein kinase domain-containing protein</fullName>
    </recommendedName>
</protein>
<evidence type="ECO:0000313" key="2">
    <source>
        <dbReference type="EMBL" id="KAF7340642.1"/>
    </source>
</evidence>
<evidence type="ECO:0000256" key="1">
    <source>
        <dbReference type="SAM" id="MobiDB-lite"/>
    </source>
</evidence>
<name>A0A8H6XHK2_9AGAR</name>
<dbReference type="AlphaFoldDB" id="A0A8H6XHK2"/>
<comment type="caution">
    <text evidence="2">The sequence shown here is derived from an EMBL/GenBank/DDBJ whole genome shotgun (WGS) entry which is preliminary data.</text>
</comment>
<feature type="region of interest" description="Disordered" evidence="1">
    <location>
        <begin position="525"/>
        <end position="562"/>
    </location>
</feature>
<dbReference type="OrthoDB" id="258495at2759"/>
<feature type="compositionally biased region" description="Basic and acidic residues" evidence="1">
    <location>
        <begin position="533"/>
        <end position="546"/>
    </location>
</feature>
<evidence type="ECO:0008006" key="4">
    <source>
        <dbReference type="Google" id="ProtNLM"/>
    </source>
</evidence>
<proteinExistence type="predicted"/>
<keyword evidence="3" id="KW-1185">Reference proteome</keyword>
<feature type="region of interest" description="Disordered" evidence="1">
    <location>
        <begin position="973"/>
        <end position="1017"/>
    </location>
</feature>